<evidence type="ECO:0000313" key="2">
    <source>
        <dbReference type="Proteomes" id="UP000955338"/>
    </source>
</evidence>
<dbReference type="Proteomes" id="UP000955338">
    <property type="component" value="Chromosome"/>
</dbReference>
<accession>A0A8D4LJW8</accession>
<gene>
    <name evidence="1" type="ORF">CEP48_07200</name>
</gene>
<keyword evidence="2" id="KW-1185">Reference proteome</keyword>
<dbReference type="EMBL" id="CP022011">
    <property type="protein sequence ID" value="QDJ15223.1"/>
    <property type="molecule type" value="Genomic_DNA"/>
</dbReference>
<dbReference type="SUPFAM" id="SSF58100">
    <property type="entry name" value="Bacterial hemolysins"/>
    <property type="match status" value="1"/>
</dbReference>
<name>A0A8D4LJW8_9PAST</name>
<evidence type="ECO:0000313" key="1">
    <source>
        <dbReference type="EMBL" id="QDJ15223.1"/>
    </source>
</evidence>
<protein>
    <submittedName>
        <fullName evidence="1">Uncharacterized protein</fullName>
    </submittedName>
</protein>
<dbReference type="AlphaFoldDB" id="A0A8D4LJW8"/>
<sequence length="143" mass="16236">MKFNSTILSILSLIFSIALVAYIVLNNSEDQAYTQDHIVTLKDEVVKLQQQVETLAEKYTGLETEINNLTKHKKAKKVVTTQDVSNDDLDLDEEIKKLSAEINKMKTVINKLNRRMNKIDDSSDSTCPFKISDRNTGRLSCVQ</sequence>
<reference evidence="1" key="1">
    <citation type="submission" date="2017-06" db="EMBL/GenBank/DDBJ databases">
        <title>Genome sequencing of pathogenic and non-pathogenic strains within Bisgaard taxon 40.</title>
        <authorList>
            <person name="Ladner J.T."/>
            <person name="Lovett S.P."/>
            <person name="Koroleva G."/>
            <person name="Lorch J.M."/>
        </authorList>
    </citation>
    <scope>NUCLEOTIDE SEQUENCE</scope>
    <source>
        <strain evidence="1">27576-1-I1</strain>
    </source>
</reference>
<dbReference type="Gene3D" id="1.10.287.510">
    <property type="entry name" value="Helix hairpin bin"/>
    <property type="match status" value="1"/>
</dbReference>
<proteinExistence type="predicted"/>
<dbReference type="RefSeq" id="WP_261920262.1">
    <property type="nucleotide sequence ID" value="NZ_CP022011.1"/>
</dbReference>
<organism evidence="1 2">
    <name type="scientific">Mergibacter septicus</name>
    <dbReference type="NCBI Taxonomy" id="221402"/>
    <lineage>
        <taxon>Bacteria</taxon>
        <taxon>Pseudomonadati</taxon>
        <taxon>Pseudomonadota</taxon>
        <taxon>Gammaproteobacteria</taxon>
        <taxon>Pasteurellales</taxon>
        <taxon>Pasteurellaceae</taxon>
        <taxon>Mergibacter</taxon>
    </lineage>
</organism>